<gene>
    <name evidence="1" type="ORF">C1SCF055_LOCUS24873</name>
</gene>
<evidence type="ECO:0000313" key="1">
    <source>
        <dbReference type="EMBL" id="CAI3998589.1"/>
    </source>
</evidence>
<comment type="caution">
    <text evidence="1">The sequence shown here is derived from an EMBL/GenBank/DDBJ whole genome shotgun (WGS) entry which is preliminary data.</text>
</comment>
<protein>
    <submittedName>
        <fullName evidence="3">E3 ubiquitin-protein ligase HERC2</fullName>
    </submittedName>
</protein>
<dbReference type="AlphaFoldDB" id="A0A9P1CVQ2"/>
<reference evidence="2" key="2">
    <citation type="submission" date="2024-04" db="EMBL/GenBank/DDBJ databases">
        <authorList>
            <person name="Chen Y."/>
            <person name="Shah S."/>
            <person name="Dougan E. K."/>
            <person name="Thang M."/>
            <person name="Chan C."/>
        </authorList>
    </citation>
    <scope>NUCLEOTIDE SEQUENCE [LARGE SCALE GENOMIC DNA]</scope>
</reference>
<keyword evidence="4" id="KW-1185">Reference proteome</keyword>
<dbReference type="EMBL" id="CAMXCT020002507">
    <property type="protein sequence ID" value="CAL1151964.1"/>
    <property type="molecule type" value="Genomic_DNA"/>
</dbReference>
<dbReference type="EMBL" id="CAMXCT010002507">
    <property type="protein sequence ID" value="CAI3998589.1"/>
    <property type="molecule type" value="Genomic_DNA"/>
</dbReference>
<dbReference type="Proteomes" id="UP001152797">
    <property type="component" value="Unassembled WGS sequence"/>
</dbReference>
<name>A0A9P1CVQ2_9DINO</name>
<accession>A0A9P1CVQ2</accession>
<dbReference type="EMBL" id="CAMXCT030002507">
    <property type="protein sequence ID" value="CAL4785901.1"/>
    <property type="molecule type" value="Genomic_DNA"/>
</dbReference>
<evidence type="ECO:0000313" key="4">
    <source>
        <dbReference type="Proteomes" id="UP001152797"/>
    </source>
</evidence>
<sequence>MAGGDHVALHNSLRDLVFDYCQRAQVRPVLEAPGLLNGQRRPADVLVRSATGLVPRLPDGAQPHNPPPLALDIAVVNALGDTHWDATRQAAGAACLAYAQRKRAHNRTAGLCEAAGVRYLPLVWEAQGGSTPETRAFVHRLCGAVAVVEGLDPGVVKSRFSDQVAVLLARASGRAIRRRQAVVGDRAGLPLDLGAALALPVAIQPGSIRAWFPATGIRVLDRTLIREDRRRYLELQRRKLKDELQGLAKAELVEKIQHWCSTLGIWNLNDLEHAMQRRVDATLRPRPRDECARCGTKHLKDGNFCRRCGQRRQTTLSCVKCAAAKAKEQREVAEVALSRVRLEEFEAL</sequence>
<proteinExistence type="predicted"/>
<evidence type="ECO:0000313" key="3">
    <source>
        <dbReference type="EMBL" id="CAL4785901.1"/>
    </source>
</evidence>
<evidence type="ECO:0000313" key="2">
    <source>
        <dbReference type="EMBL" id="CAL1151964.1"/>
    </source>
</evidence>
<organism evidence="1">
    <name type="scientific">Cladocopium goreaui</name>
    <dbReference type="NCBI Taxonomy" id="2562237"/>
    <lineage>
        <taxon>Eukaryota</taxon>
        <taxon>Sar</taxon>
        <taxon>Alveolata</taxon>
        <taxon>Dinophyceae</taxon>
        <taxon>Suessiales</taxon>
        <taxon>Symbiodiniaceae</taxon>
        <taxon>Cladocopium</taxon>
    </lineage>
</organism>
<reference evidence="1" key="1">
    <citation type="submission" date="2022-10" db="EMBL/GenBank/DDBJ databases">
        <authorList>
            <person name="Chen Y."/>
            <person name="Dougan E. K."/>
            <person name="Chan C."/>
            <person name="Rhodes N."/>
            <person name="Thang M."/>
        </authorList>
    </citation>
    <scope>NUCLEOTIDE SEQUENCE</scope>
</reference>